<proteinExistence type="predicted"/>
<gene>
    <name evidence="1" type="ORF">J1N35_011376</name>
</gene>
<evidence type="ECO:0000313" key="2">
    <source>
        <dbReference type="Proteomes" id="UP000828251"/>
    </source>
</evidence>
<dbReference type="AlphaFoldDB" id="A0A9D4AD54"/>
<dbReference type="Proteomes" id="UP000828251">
    <property type="component" value="Unassembled WGS sequence"/>
</dbReference>
<comment type="caution">
    <text evidence="1">The sequence shown here is derived from an EMBL/GenBank/DDBJ whole genome shotgun (WGS) entry which is preliminary data.</text>
</comment>
<sequence>DLCTTDNHSELNLERQQEFGSKDRNELNIVMEIFNPINIEVDVVVTLEVDELKLILNENVDESIHYLAITKKVPAKEIYEFNSFSFDE</sequence>
<name>A0A9D4AD54_9ROSI</name>
<accession>A0A9D4AD54</accession>
<evidence type="ECO:0000313" key="1">
    <source>
        <dbReference type="EMBL" id="KAH1107608.1"/>
    </source>
</evidence>
<keyword evidence="2" id="KW-1185">Reference proteome</keyword>
<reference evidence="1 2" key="1">
    <citation type="journal article" date="2021" name="Plant Biotechnol. J.">
        <title>Multi-omics assisted identification of the key and species-specific regulatory components of drought-tolerant mechanisms in Gossypium stocksii.</title>
        <authorList>
            <person name="Yu D."/>
            <person name="Ke L."/>
            <person name="Zhang D."/>
            <person name="Wu Y."/>
            <person name="Sun Y."/>
            <person name="Mei J."/>
            <person name="Sun J."/>
            <person name="Sun Y."/>
        </authorList>
    </citation>
    <scope>NUCLEOTIDE SEQUENCE [LARGE SCALE GENOMIC DNA]</scope>
    <source>
        <strain evidence="2">cv. E1</strain>
        <tissue evidence="1">Leaf</tissue>
    </source>
</reference>
<feature type="non-terminal residue" evidence="1">
    <location>
        <position position="1"/>
    </location>
</feature>
<organism evidence="1 2">
    <name type="scientific">Gossypium stocksii</name>
    <dbReference type="NCBI Taxonomy" id="47602"/>
    <lineage>
        <taxon>Eukaryota</taxon>
        <taxon>Viridiplantae</taxon>
        <taxon>Streptophyta</taxon>
        <taxon>Embryophyta</taxon>
        <taxon>Tracheophyta</taxon>
        <taxon>Spermatophyta</taxon>
        <taxon>Magnoliopsida</taxon>
        <taxon>eudicotyledons</taxon>
        <taxon>Gunneridae</taxon>
        <taxon>Pentapetalae</taxon>
        <taxon>rosids</taxon>
        <taxon>malvids</taxon>
        <taxon>Malvales</taxon>
        <taxon>Malvaceae</taxon>
        <taxon>Malvoideae</taxon>
        <taxon>Gossypium</taxon>
    </lineage>
</organism>
<dbReference type="EMBL" id="JAIQCV010000004">
    <property type="protein sequence ID" value="KAH1107608.1"/>
    <property type="molecule type" value="Genomic_DNA"/>
</dbReference>
<protein>
    <submittedName>
        <fullName evidence="1">Uncharacterized protein</fullName>
    </submittedName>
</protein>